<keyword evidence="1" id="KW-1133">Transmembrane helix</keyword>
<dbReference type="InterPro" id="IPR010001">
    <property type="entry name" value="BofA"/>
</dbReference>
<dbReference type="AlphaFoldDB" id="A0A1H0QUG3"/>
<dbReference type="Pfam" id="PF07441">
    <property type="entry name" value="BofA"/>
    <property type="match status" value="1"/>
</dbReference>
<reference evidence="2 3" key="1">
    <citation type="submission" date="2016-10" db="EMBL/GenBank/DDBJ databases">
        <authorList>
            <person name="de Groot N.N."/>
        </authorList>
    </citation>
    <scope>NUCLEOTIDE SEQUENCE [LARGE SCALE GENOMIC DNA]</scope>
    <source>
        <strain evidence="2 3">S137</strain>
    </source>
</reference>
<dbReference type="EMBL" id="FNJQ01000009">
    <property type="protein sequence ID" value="SDP20439.1"/>
    <property type="molecule type" value="Genomic_DNA"/>
</dbReference>
<dbReference type="Proteomes" id="UP000182412">
    <property type="component" value="Unassembled WGS sequence"/>
</dbReference>
<feature type="transmembrane region" description="Helical" evidence="1">
    <location>
        <begin position="32"/>
        <end position="52"/>
    </location>
</feature>
<dbReference type="OrthoDB" id="1699162at2"/>
<evidence type="ECO:0000313" key="3">
    <source>
        <dbReference type="Proteomes" id="UP000182412"/>
    </source>
</evidence>
<feature type="transmembrane region" description="Helical" evidence="1">
    <location>
        <begin position="59"/>
        <end position="76"/>
    </location>
</feature>
<proteinExistence type="predicted"/>
<gene>
    <name evidence="2" type="ORF">SAMN05216366_10949</name>
</gene>
<evidence type="ECO:0000256" key="1">
    <source>
        <dbReference type="SAM" id="Phobius"/>
    </source>
</evidence>
<sequence>MEIIAAFAVGLIALCLIGKLVALPMKLLWKMITNSIVGALVLWVVNIFGAGVEITFLKALIAGVLGVPGVIIVLLMK</sequence>
<organism evidence="2 3">
    <name type="scientific">Selenomonas ruminantium</name>
    <dbReference type="NCBI Taxonomy" id="971"/>
    <lineage>
        <taxon>Bacteria</taxon>
        <taxon>Bacillati</taxon>
        <taxon>Bacillota</taxon>
        <taxon>Negativicutes</taxon>
        <taxon>Selenomonadales</taxon>
        <taxon>Selenomonadaceae</taxon>
        <taxon>Selenomonas</taxon>
    </lineage>
</organism>
<protein>
    <submittedName>
        <fullName evidence="2">Inhibitor of the pro-sigma K processing machinery</fullName>
    </submittedName>
</protein>
<keyword evidence="1" id="KW-0472">Membrane</keyword>
<accession>A0A1H0QUG3</accession>
<dbReference type="RefSeq" id="WP_074571926.1">
    <property type="nucleotide sequence ID" value="NZ_FNJQ01000009.1"/>
</dbReference>
<keyword evidence="1" id="KW-0812">Transmembrane</keyword>
<evidence type="ECO:0000313" key="2">
    <source>
        <dbReference type="EMBL" id="SDP20439.1"/>
    </source>
</evidence>
<name>A0A1H0QUG3_SELRU</name>